<dbReference type="InterPro" id="IPR011990">
    <property type="entry name" value="TPR-like_helical_dom_sf"/>
</dbReference>
<dbReference type="NCBIfam" id="TIGR02521">
    <property type="entry name" value="type_IV_pilW"/>
    <property type="match status" value="1"/>
</dbReference>
<dbReference type="InterPro" id="IPR013360">
    <property type="entry name" value="Pilus_4_PilW"/>
</dbReference>
<evidence type="ECO:0000313" key="5">
    <source>
        <dbReference type="EMBL" id="QNP40655.1"/>
    </source>
</evidence>
<gene>
    <name evidence="5" type="primary">pilW</name>
    <name evidence="5" type="ORF">H8B22_14535</name>
</gene>
<dbReference type="SMART" id="SM00028">
    <property type="entry name" value="TPR"/>
    <property type="match status" value="3"/>
</dbReference>
<keyword evidence="2 3" id="KW-0802">TPR repeat</keyword>
<feature type="repeat" description="TPR" evidence="3">
    <location>
        <begin position="163"/>
        <end position="196"/>
    </location>
</feature>
<feature type="signal peptide" evidence="4">
    <location>
        <begin position="1"/>
        <end position="20"/>
    </location>
</feature>
<reference evidence="5 6" key="1">
    <citation type="submission" date="2020-08" db="EMBL/GenBank/DDBJ databases">
        <title>Lysobacter sp. II4 sp. nov., isolated from soil.</title>
        <authorList>
            <person name="Woo C.Y."/>
            <person name="Kim J."/>
        </authorList>
    </citation>
    <scope>NUCLEOTIDE SEQUENCE [LARGE SCALE GENOMIC DNA]</scope>
    <source>
        <strain evidence="5 6">II4</strain>
    </source>
</reference>
<feature type="chain" id="PRO_5028866631" evidence="4">
    <location>
        <begin position="21"/>
        <end position="278"/>
    </location>
</feature>
<dbReference type="Gene3D" id="1.25.40.10">
    <property type="entry name" value="Tetratricopeptide repeat domain"/>
    <property type="match status" value="1"/>
</dbReference>
<keyword evidence="6" id="KW-1185">Reference proteome</keyword>
<evidence type="ECO:0000256" key="4">
    <source>
        <dbReference type="SAM" id="SignalP"/>
    </source>
</evidence>
<dbReference type="RefSeq" id="WP_187712095.1">
    <property type="nucleotide sequence ID" value="NZ_CP060820.1"/>
</dbReference>
<sequence length="278" mass="28900">MPLRNAILFAVVAIAAAASGCGGGSYVSTSLGREHHVEPAVNRVLDSKGKKARETEAGVQRDLAEIPGYLAAGDFAAAKKAAASVLKREPQSVVAHTYLAVALEHGGDAAGAGSHYLRAAELSPTNGAALGNYGIWLCGQGRTAESLAWFDKALEQPGQQGTALTLANAGVCAGKVGQQQRAERDLRRAIELDPENPVALAALAEREFQAGDAFEARAFSERRLAAAPADPKTLLLASQIEQKLGDSSAAARYVSRLKAEFPDAPEARSSAMGDGGRQ</sequence>
<dbReference type="PANTHER" id="PTHR44858">
    <property type="entry name" value="TETRATRICOPEPTIDE REPEAT PROTEIN 6"/>
    <property type="match status" value="1"/>
</dbReference>
<dbReference type="Proteomes" id="UP000516018">
    <property type="component" value="Chromosome"/>
</dbReference>
<dbReference type="PROSITE" id="PS50005">
    <property type="entry name" value="TPR"/>
    <property type="match status" value="1"/>
</dbReference>
<dbReference type="EMBL" id="CP060820">
    <property type="protein sequence ID" value="QNP40655.1"/>
    <property type="molecule type" value="Genomic_DNA"/>
</dbReference>
<name>A0A7H0FX89_9GAMM</name>
<accession>A0A7H0FX89</accession>
<dbReference type="KEGG" id="lsx:H8B22_14535"/>
<dbReference type="Pfam" id="PF13424">
    <property type="entry name" value="TPR_12"/>
    <property type="match status" value="1"/>
</dbReference>
<proteinExistence type="predicted"/>
<dbReference type="PROSITE" id="PS51257">
    <property type="entry name" value="PROKAR_LIPOPROTEIN"/>
    <property type="match status" value="1"/>
</dbReference>
<protein>
    <submittedName>
        <fullName evidence="5">Type IV pilus biogenesis/stability protein PilW</fullName>
    </submittedName>
</protein>
<organism evidence="5 6">
    <name type="scientific">Agrilutibacter terrestris</name>
    <dbReference type="NCBI Taxonomy" id="2865112"/>
    <lineage>
        <taxon>Bacteria</taxon>
        <taxon>Pseudomonadati</taxon>
        <taxon>Pseudomonadota</taxon>
        <taxon>Gammaproteobacteria</taxon>
        <taxon>Lysobacterales</taxon>
        <taxon>Lysobacteraceae</taxon>
        <taxon>Agrilutibacter</taxon>
    </lineage>
</organism>
<evidence type="ECO:0000256" key="2">
    <source>
        <dbReference type="ARBA" id="ARBA00022803"/>
    </source>
</evidence>
<dbReference type="PANTHER" id="PTHR44858:SF1">
    <property type="entry name" value="UDP-N-ACETYLGLUCOSAMINE--PEPTIDE N-ACETYLGLUCOSAMINYLTRANSFERASE SPINDLY-RELATED"/>
    <property type="match status" value="1"/>
</dbReference>
<evidence type="ECO:0000256" key="3">
    <source>
        <dbReference type="PROSITE-ProRule" id="PRU00339"/>
    </source>
</evidence>
<dbReference type="InterPro" id="IPR019734">
    <property type="entry name" value="TPR_rpt"/>
</dbReference>
<dbReference type="SUPFAM" id="SSF48452">
    <property type="entry name" value="TPR-like"/>
    <property type="match status" value="1"/>
</dbReference>
<evidence type="ECO:0000256" key="1">
    <source>
        <dbReference type="ARBA" id="ARBA00022737"/>
    </source>
</evidence>
<keyword evidence="4" id="KW-0732">Signal</keyword>
<dbReference type="AlphaFoldDB" id="A0A7H0FX89"/>
<evidence type="ECO:0000313" key="6">
    <source>
        <dbReference type="Proteomes" id="UP000516018"/>
    </source>
</evidence>
<dbReference type="InterPro" id="IPR050498">
    <property type="entry name" value="Ycf3"/>
</dbReference>
<keyword evidence="1" id="KW-0677">Repeat</keyword>
<dbReference type="Pfam" id="PF13432">
    <property type="entry name" value="TPR_16"/>
    <property type="match status" value="1"/>
</dbReference>